<dbReference type="AlphaFoldDB" id="A0A8J3K8G8"/>
<name>A0A8J3K8G8_9ACTN</name>
<sequence length="388" mass="42304">MAAVEGTRSAEQWRRYLAEYSADVLRVAADDELGQVSDTQRASRWLGFDGASAAQLALLEQRLGTALPPSYRSFLAVSDGWLNISTFMWTLRTTGDVDWLRDADPDLRDILLDGATPAEESLADRALLVSGDGDAQYWLLDPGDVSPDGEWAAYIWASWYPGLGERHESFAALVDTERASFEQISGRAGRSVDPEGAADLVAAGRDLALRGDADAAADAFTRAANKGSGAGAYLAVMLNAFRAPATVHHEIRNNILAHPHVIEEVGLDQVRAEAVPLFLHRSSIGPYRKLFAGILTEEEMEAIDGFTPPLLPEPRDFREALDRGRQLLRNGLPDHAWAVLEAALPSWHSDSPHRVAPTVLLTDPELRNLITPERARTVVTMPRGTSAP</sequence>
<dbReference type="EMBL" id="BONG01000031">
    <property type="protein sequence ID" value="GIF91399.1"/>
    <property type="molecule type" value="Genomic_DNA"/>
</dbReference>
<gene>
    <name evidence="2" type="ORF">Cch02nite_48430</name>
</gene>
<evidence type="ECO:0000259" key="1">
    <source>
        <dbReference type="SMART" id="SM00860"/>
    </source>
</evidence>
<comment type="caution">
    <text evidence="2">The sequence shown here is derived from an EMBL/GenBank/DDBJ whole genome shotgun (WGS) entry which is preliminary data.</text>
</comment>
<accession>A0A8J3K8G8</accession>
<dbReference type="Gene3D" id="3.40.1580.10">
    <property type="entry name" value="SMI1/KNR4-like"/>
    <property type="match status" value="1"/>
</dbReference>
<proteinExistence type="predicted"/>
<keyword evidence="3" id="KW-1185">Reference proteome</keyword>
<evidence type="ECO:0000313" key="2">
    <source>
        <dbReference type="EMBL" id="GIF91399.1"/>
    </source>
</evidence>
<evidence type="ECO:0000313" key="3">
    <source>
        <dbReference type="Proteomes" id="UP000619293"/>
    </source>
</evidence>
<dbReference type="Proteomes" id="UP000619293">
    <property type="component" value="Unassembled WGS sequence"/>
</dbReference>
<dbReference type="RefSeq" id="WP_191837889.1">
    <property type="nucleotide sequence ID" value="NZ_BAAALB010000030.1"/>
</dbReference>
<dbReference type="SMART" id="SM00860">
    <property type="entry name" value="SMI1_KNR4"/>
    <property type="match status" value="1"/>
</dbReference>
<dbReference type="InterPro" id="IPR037883">
    <property type="entry name" value="Knr4/Smi1-like_sf"/>
</dbReference>
<protein>
    <recommendedName>
        <fullName evidence="1">Knr4/Smi1-like domain-containing protein</fullName>
    </recommendedName>
</protein>
<reference evidence="2 3" key="1">
    <citation type="submission" date="2021-01" db="EMBL/GenBank/DDBJ databases">
        <title>Whole genome shotgun sequence of Catellatospora chokoriensis NBRC 107358.</title>
        <authorList>
            <person name="Komaki H."/>
            <person name="Tamura T."/>
        </authorList>
    </citation>
    <scope>NUCLEOTIDE SEQUENCE [LARGE SCALE GENOMIC DNA]</scope>
    <source>
        <strain evidence="2 3">NBRC 107358</strain>
    </source>
</reference>
<dbReference type="SUPFAM" id="SSF160631">
    <property type="entry name" value="SMI1/KNR4-like"/>
    <property type="match status" value="1"/>
</dbReference>
<feature type="domain" description="Knr4/Smi1-like" evidence="1">
    <location>
        <begin position="50"/>
        <end position="176"/>
    </location>
</feature>
<organism evidence="2 3">
    <name type="scientific">Catellatospora chokoriensis</name>
    <dbReference type="NCBI Taxonomy" id="310353"/>
    <lineage>
        <taxon>Bacteria</taxon>
        <taxon>Bacillati</taxon>
        <taxon>Actinomycetota</taxon>
        <taxon>Actinomycetes</taxon>
        <taxon>Micromonosporales</taxon>
        <taxon>Micromonosporaceae</taxon>
        <taxon>Catellatospora</taxon>
    </lineage>
</organism>
<dbReference type="Pfam" id="PF09346">
    <property type="entry name" value="SMI1_KNR4"/>
    <property type="match status" value="1"/>
</dbReference>
<dbReference type="InterPro" id="IPR018958">
    <property type="entry name" value="Knr4/Smi1-like_dom"/>
</dbReference>